<keyword evidence="5 7" id="KW-1133">Transmembrane helix</keyword>
<dbReference type="InterPro" id="IPR050833">
    <property type="entry name" value="Poly_Biosynth_Transport"/>
</dbReference>
<evidence type="ECO:0000256" key="7">
    <source>
        <dbReference type="SAM" id="Phobius"/>
    </source>
</evidence>
<evidence type="ECO:0000256" key="3">
    <source>
        <dbReference type="ARBA" id="ARBA00022475"/>
    </source>
</evidence>
<feature type="transmembrane region" description="Helical" evidence="7">
    <location>
        <begin position="225"/>
        <end position="247"/>
    </location>
</feature>
<dbReference type="EMBL" id="NRRE01000009">
    <property type="protein sequence ID" value="MBK1696035.1"/>
    <property type="molecule type" value="Genomic_DNA"/>
</dbReference>
<evidence type="ECO:0000256" key="1">
    <source>
        <dbReference type="ARBA" id="ARBA00004651"/>
    </source>
</evidence>
<reference evidence="8" key="1">
    <citation type="submission" date="2017-08" db="EMBL/GenBank/DDBJ databases">
        <authorList>
            <person name="Imhoff J.F."/>
            <person name="Rahn T."/>
            <person name="Kuenzel S."/>
            <person name="Neulinger S.C."/>
        </authorList>
    </citation>
    <scope>NUCLEOTIDE SEQUENCE</scope>
    <source>
        <strain evidence="8">DSM 9154</strain>
    </source>
</reference>
<feature type="transmembrane region" description="Helical" evidence="7">
    <location>
        <begin position="464"/>
        <end position="485"/>
    </location>
</feature>
<name>A0A934QGC7_9PROT</name>
<evidence type="ECO:0008006" key="10">
    <source>
        <dbReference type="Google" id="ProtNLM"/>
    </source>
</evidence>
<dbReference type="PANTHER" id="PTHR30250">
    <property type="entry name" value="PST FAMILY PREDICTED COLANIC ACID TRANSPORTER"/>
    <property type="match status" value="1"/>
</dbReference>
<feature type="transmembrane region" description="Helical" evidence="7">
    <location>
        <begin position="373"/>
        <end position="391"/>
    </location>
</feature>
<evidence type="ECO:0000313" key="9">
    <source>
        <dbReference type="Proteomes" id="UP000778970"/>
    </source>
</evidence>
<feature type="transmembrane region" description="Helical" evidence="7">
    <location>
        <begin position="397"/>
        <end position="422"/>
    </location>
</feature>
<protein>
    <recommendedName>
        <fullName evidence="10">Membrane protein involved in the export of O-antigen and teichoic acid</fullName>
    </recommendedName>
</protein>
<feature type="transmembrane region" description="Helical" evidence="7">
    <location>
        <begin position="102"/>
        <end position="125"/>
    </location>
</feature>
<feature type="transmembrane region" description="Helical" evidence="7">
    <location>
        <begin position="194"/>
        <end position="213"/>
    </location>
</feature>
<gene>
    <name evidence="8" type="ORF">CKO21_02095</name>
</gene>
<comment type="subcellular location">
    <subcellularLocation>
        <location evidence="1">Cell membrane</location>
        <topology evidence="1">Multi-pass membrane protein</topology>
    </subcellularLocation>
</comment>
<proteinExistence type="inferred from homology"/>
<evidence type="ECO:0000256" key="5">
    <source>
        <dbReference type="ARBA" id="ARBA00022989"/>
    </source>
</evidence>
<dbReference type="GO" id="GO:0005886">
    <property type="term" value="C:plasma membrane"/>
    <property type="evidence" value="ECO:0007669"/>
    <property type="project" value="UniProtKB-SubCell"/>
</dbReference>
<feature type="transmembrane region" description="Helical" evidence="7">
    <location>
        <begin position="137"/>
        <end position="158"/>
    </location>
</feature>
<dbReference type="PANTHER" id="PTHR30250:SF10">
    <property type="entry name" value="LIPOPOLYSACCHARIDE BIOSYNTHESIS PROTEIN WZXC"/>
    <property type="match status" value="1"/>
</dbReference>
<comment type="caution">
    <text evidence="8">The sequence shown here is derived from an EMBL/GenBank/DDBJ whole genome shotgun (WGS) entry which is preliminary data.</text>
</comment>
<keyword evidence="6 7" id="KW-0472">Membrane</keyword>
<dbReference type="Proteomes" id="UP000778970">
    <property type="component" value="Unassembled WGS sequence"/>
</dbReference>
<keyword evidence="3" id="KW-1003">Cell membrane</keyword>
<feature type="transmembrane region" description="Helical" evidence="7">
    <location>
        <begin position="434"/>
        <end position="458"/>
    </location>
</feature>
<organism evidence="8 9">
    <name type="scientific">Rhodovibrio salinarum</name>
    <dbReference type="NCBI Taxonomy" id="1087"/>
    <lineage>
        <taxon>Bacteria</taxon>
        <taxon>Pseudomonadati</taxon>
        <taxon>Pseudomonadota</taxon>
        <taxon>Alphaproteobacteria</taxon>
        <taxon>Rhodospirillales</taxon>
        <taxon>Rhodovibrionaceae</taxon>
        <taxon>Rhodovibrio</taxon>
    </lineage>
</organism>
<dbReference type="AlphaFoldDB" id="A0A934QGC7"/>
<evidence type="ECO:0000256" key="4">
    <source>
        <dbReference type="ARBA" id="ARBA00022692"/>
    </source>
</evidence>
<feature type="transmembrane region" description="Helical" evidence="7">
    <location>
        <begin position="310"/>
        <end position="337"/>
    </location>
</feature>
<accession>A0A934QGC7</accession>
<feature type="transmembrane region" description="Helical" evidence="7">
    <location>
        <begin position="170"/>
        <end position="188"/>
    </location>
</feature>
<evidence type="ECO:0000256" key="6">
    <source>
        <dbReference type="ARBA" id="ARBA00023136"/>
    </source>
</evidence>
<evidence type="ECO:0000313" key="8">
    <source>
        <dbReference type="EMBL" id="MBK1696035.1"/>
    </source>
</evidence>
<keyword evidence="4 7" id="KW-0812">Transmembrane</keyword>
<evidence type="ECO:0000256" key="2">
    <source>
        <dbReference type="ARBA" id="ARBA00007430"/>
    </source>
</evidence>
<reference evidence="8" key="2">
    <citation type="journal article" date="2020" name="Microorganisms">
        <title>Osmotic Adaptation and Compatible Solute Biosynthesis of Phototrophic Bacteria as Revealed from Genome Analyses.</title>
        <authorList>
            <person name="Imhoff J.F."/>
            <person name="Rahn T."/>
            <person name="Kunzel S."/>
            <person name="Keller A."/>
            <person name="Neulinger S.C."/>
        </authorList>
    </citation>
    <scope>NUCLEOTIDE SEQUENCE</scope>
    <source>
        <strain evidence="8">DSM 9154</strain>
    </source>
</reference>
<keyword evidence="9" id="KW-1185">Reference proteome</keyword>
<comment type="similarity">
    <text evidence="2">Belongs to the polysaccharide synthase family.</text>
</comment>
<dbReference type="Pfam" id="PF13440">
    <property type="entry name" value="Polysacc_synt_3"/>
    <property type="match status" value="1"/>
</dbReference>
<sequence length="504" mass="54374">MSWKRSRDGPVPAARVSFQLNPSGTAVVSIRKSLAWSFSQSAGQKLIQFVGSIFVARLLTPDEVGVFSIAMAMNYLLGSFREFGAVNYLIREPNLTPDKIRTAFAIMIVIQWSLGGLLLAVRSFLAEFYGEPGIADVLTVVALGFFISPFGQPAIGLLRRAMRFDLLHHISIFGVVVGTTTTIVLAFLDFSYMALAWGVLAGNVVRSVLPLCVQRDHLMLVPGFSHWREILSFGGFLALAGICGTSASDGRKFILGAFISPAAIALVERAEQIPRTSREALFLPIGRVLLSSFSKDIREGRSIGPSVEAYVGALTIVTWPAFAALSALAVPVIVLLFGENWRVAGEILPFLLLAAGLPSALPQPEQILISHGAVRRLFVLRLCQLVVAIAVSTVGAYYGLVAFAVSQILIAAVLLGIVYFFIGDLMETSLTRLLPSYIHAAGLSVVCASPPAMVYWQYGDGPPVSWVLGALALSAASWIGGIMLLRHPLSLEVRHLWGRVAQRL</sequence>